<dbReference type="PANTHER" id="PTHR34502:SF5">
    <property type="entry name" value="DUF6594 DOMAIN-CONTAINING PROTEIN"/>
    <property type="match status" value="1"/>
</dbReference>
<name>A0A2K0TFN9_9HYPO</name>
<dbReference type="PANTHER" id="PTHR34502">
    <property type="entry name" value="DUF6594 DOMAIN-CONTAINING PROTEIN-RELATED"/>
    <property type="match status" value="1"/>
</dbReference>
<dbReference type="Pfam" id="PF20237">
    <property type="entry name" value="DUF6594"/>
    <property type="match status" value="1"/>
</dbReference>
<organism evidence="4 5">
    <name type="scientific">Trichoderma gamsii</name>
    <dbReference type="NCBI Taxonomy" id="398673"/>
    <lineage>
        <taxon>Eukaryota</taxon>
        <taxon>Fungi</taxon>
        <taxon>Dikarya</taxon>
        <taxon>Ascomycota</taxon>
        <taxon>Pezizomycotina</taxon>
        <taxon>Sordariomycetes</taxon>
        <taxon>Hypocreomycetidae</taxon>
        <taxon>Hypocreales</taxon>
        <taxon>Hypocreaceae</taxon>
        <taxon>Trichoderma</taxon>
    </lineage>
</organism>
<evidence type="ECO:0000256" key="2">
    <source>
        <dbReference type="SAM" id="Phobius"/>
    </source>
</evidence>
<feature type="region of interest" description="Disordered" evidence="1">
    <location>
        <begin position="1"/>
        <end position="25"/>
    </location>
</feature>
<protein>
    <recommendedName>
        <fullName evidence="3">DUF6594 domain-containing protein</fullName>
    </recommendedName>
</protein>
<evidence type="ECO:0000313" key="4">
    <source>
        <dbReference type="EMBL" id="PNP44348.1"/>
    </source>
</evidence>
<keyword evidence="2" id="KW-1133">Transmembrane helix</keyword>
<proteinExistence type="predicted"/>
<sequence length="304" mass="33566">MDSSSQHDLELGQEGGPSPEPSRCKNRLSSWVKAWVGPSTATKEASTAAPTENSRQNTFKKFPQGYPRFSALIASHRSFHLCRRFSALRTRLLLVKQDRLTVLEKRLEKLDRGEVAKLSLGTCRADKNEDRHAVLAEMDAALADYDAFLERHHRALSFSTAPARPVSTLWKWVDGTGCVARAETAYLEHGEDLVSLATPEDSIVTWLETLAEYASLYFHKQPGPETSQGPDVYIFPPSPIRRAVQIILAPLFTLLLLIPVIICNFLSGLTARLIIVILSTTGFIAALSCLTNIRPVDLIIAGAT</sequence>
<dbReference type="EMBL" id="MTYH01000035">
    <property type="protein sequence ID" value="PNP44348.1"/>
    <property type="molecule type" value="Genomic_DNA"/>
</dbReference>
<evidence type="ECO:0000259" key="3">
    <source>
        <dbReference type="Pfam" id="PF20237"/>
    </source>
</evidence>
<feature type="transmembrane region" description="Helical" evidence="2">
    <location>
        <begin position="246"/>
        <end position="267"/>
    </location>
</feature>
<dbReference type="OrthoDB" id="3533814at2759"/>
<gene>
    <name evidence="4" type="ORF">TGAMA5MH_03954</name>
</gene>
<accession>A0A2K0TFN9</accession>
<feature type="compositionally biased region" description="Basic and acidic residues" evidence="1">
    <location>
        <begin position="1"/>
        <end position="10"/>
    </location>
</feature>
<feature type="transmembrane region" description="Helical" evidence="2">
    <location>
        <begin position="273"/>
        <end position="293"/>
    </location>
</feature>
<comment type="caution">
    <text evidence="4">The sequence shown here is derived from an EMBL/GenBank/DDBJ whole genome shotgun (WGS) entry which is preliminary data.</text>
</comment>
<feature type="domain" description="DUF6594" evidence="3">
    <location>
        <begin position="66"/>
        <end position="304"/>
    </location>
</feature>
<dbReference type="Proteomes" id="UP000236546">
    <property type="component" value="Unassembled WGS sequence"/>
</dbReference>
<evidence type="ECO:0000313" key="5">
    <source>
        <dbReference type="Proteomes" id="UP000236546"/>
    </source>
</evidence>
<keyword evidence="2" id="KW-0812">Transmembrane</keyword>
<dbReference type="InterPro" id="IPR046529">
    <property type="entry name" value="DUF6594"/>
</dbReference>
<keyword evidence="2" id="KW-0472">Membrane</keyword>
<dbReference type="AlphaFoldDB" id="A0A2K0TFN9"/>
<reference evidence="4 5" key="1">
    <citation type="submission" date="2017-02" db="EMBL/GenBank/DDBJ databases">
        <title>Genomes of Trichoderma spp. with biocontrol activity.</title>
        <authorList>
            <person name="Gardiner D."/>
            <person name="Kazan K."/>
            <person name="Vos C."/>
            <person name="Harvey P."/>
        </authorList>
    </citation>
    <scope>NUCLEOTIDE SEQUENCE [LARGE SCALE GENOMIC DNA]</scope>
    <source>
        <strain evidence="4 5">A5MH</strain>
    </source>
</reference>
<evidence type="ECO:0000256" key="1">
    <source>
        <dbReference type="SAM" id="MobiDB-lite"/>
    </source>
</evidence>